<dbReference type="EMBL" id="BNCQ01000017">
    <property type="protein sequence ID" value="GIM04781.1"/>
    <property type="molecule type" value="Genomic_DNA"/>
</dbReference>
<dbReference type="InterPro" id="IPR001841">
    <property type="entry name" value="Znf_RING"/>
</dbReference>
<dbReference type="SMART" id="SM00184">
    <property type="entry name" value="RING"/>
    <property type="match status" value="1"/>
</dbReference>
<evidence type="ECO:0000259" key="3">
    <source>
        <dbReference type="PROSITE" id="PS50089"/>
    </source>
</evidence>
<dbReference type="Proteomes" id="UP000747110">
    <property type="component" value="Unassembled WGS sequence"/>
</dbReference>
<dbReference type="InterPro" id="IPR013083">
    <property type="entry name" value="Znf_RING/FYVE/PHD"/>
</dbReference>
<evidence type="ECO:0000313" key="7">
    <source>
        <dbReference type="Proteomes" id="UP000747110"/>
    </source>
</evidence>
<keyword evidence="1" id="KW-0862">Zinc</keyword>
<evidence type="ECO:0000313" key="6">
    <source>
        <dbReference type="Proteomes" id="UP000722791"/>
    </source>
</evidence>
<dbReference type="Pfam" id="PF13639">
    <property type="entry name" value="zf-RING_2"/>
    <property type="match status" value="1"/>
</dbReference>
<protein>
    <recommendedName>
        <fullName evidence="3">RING-type domain-containing protein</fullName>
    </recommendedName>
</protein>
<dbReference type="PROSITE" id="PS50089">
    <property type="entry name" value="ZF_RING_2"/>
    <property type="match status" value="1"/>
</dbReference>
<evidence type="ECO:0000313" key="5">
    <source>
        <dbReference type="EMBL" id="GIM04781.1"/>
    </source>
</evidence>
<dbReference type="SUPFAM" id="SSF57850">
    <property type="entry name" value="RING/U-box"/>
    <property type="match status" value="1"/>
</dbReference>
<evidence type="ECO:0000256" key="2">
    <source>
        <dbReference type="SAM" id="MobiDB-lite"/>
    </source>
</evidence>
<dbReference type="EMBL" id="BNCP01000020">
    <property type="protein sequence ID" value="GIL81026.1"/>
    <property type="molecule type" value="Genomic_DNA"/>
</dbReference>
<proteinExistence type="predicted"/>
<name>A0A8J4GD15_9CHLO</name>
<evidence type="ECO:0000313" key="4">
    <source>
        <dbReference type="EMBL" id="GIL81026.1"/>
    </source>
</evidence>
<keyword evidence="1" id="KW-0863">Zinc-finger</keyword>
<dbReference type="Proteomes" id="UP000722791">
    <property type="component" value="Unassembled WGS sequence"/>
</dbReference>
<dbReference type="GO" id="GO:0008270">
    <property type="term" value="F:zinc ion binding"/>
    <property type="evidence" value="ECO:0007669"/>
    <property type="project" value="UniProtKB-KW"/>
</dbReference>
<dbReference type="AlphaFoldDB" id="A0A8J4GD15"/>
<gene>
    <name evidence="4" type="ORF">Vretifemale_10162</name>
    <name evidence="5" type="ORF">Vretimale_9266</name>
</gene>
<evidence type="ECO:0000256" key="1">
    <source>
        <dbReference type="PROSITE-ProRule" id="PRU00175"/>
    </source>
</evidence>
<sequence length="346" mass="36080">MQPLAEAVVLIEDGLRRASNGCLRSELINRCFLASLYEAQLAARSGLFAPCSAGKFGSPIPGQELCNDTLPKAMCNLERATALAAQLREYEVLTYCAIGLAELQISCRDLAAASATFDGCVASCTAIADVPLRASLLQRLLPKSMEVCNMQGRTADSFVRLRLLNTVLALNGRCVTEECSICGKALSGDRACLALGCGHSFHRDCCDSWLGRKMFICGTFRAECPVCTQVDWSLKPTPAALLALEEFKVACASCNASGSSGGPGAYGLNRGDNAIGDAGSSSGSSSSGSSSSSERGSNSDSTVKERCTKNRGSYIKSEGSSCSGSSDGSDGGNDEGAEDCADSKIR</sequence>
<feature type="region of interest" description="Disordered" evidence="2">
    <location>
        <begin position="277"/>
        <end position="346"/>
    </location>
</feature>
<keyword evidence="1" id="KW-0479">Metal-binding</keyword>
<comment type="caution">
    <text evidence="5">The sequence shown here is derived from an EMBL/GenBank/DDBJ whole genome shotgun (WGS) entry which is preliminary data.</text>
</comment>
<feature type="compositionally biased region" description="Low complexity" evidence="2">
    <location>
        <begin position="312"/>
        <end position="328"/>
    </location>
</feature>
<feature type="domain" description="RING-type" evidence="3">
    <location>
        <begin position="179"/>
        <end position="228"/>
    </location>
</feature>
<dbReference type="OrthoDB" id="9984778at2759"/>
<accession>A0A8J4GD15</accession>
<keyword evidence="7" id="KW-1185">Reference proteome</keyword>
<reference evidence="5" key="1">
    <citation type="journal article" date="2021" name="Proc. Natl. Acad. Sci. U.S.A.">
        <title>Three genomes in the algal genus Volvox reveal the fate of a haploid sex-determining region after a transition to homothallism.</title>
        <authorList>
            <person name="Yamamoto K."/>
            <person name="Hamaji T."/>
            <person name="Kawai-Toyooka H."/>
            <person name="Matsuzaki R."/>
            <person name="Takahashi F."/>
            <person name="Nishimura Y."/>
            <person name="Kawachi M."/>
            <person name="Noguchi H."/>
            <person name="Minakuchi Y."/>
            <person name="Umen J.G."/>
            <person name="Toyoda A."/>
            <person name="Nozaki H."/>
        </authorList>
    </citation>
    <scope>NUCLEOTIDE SEQUENCE</scope>
    <source>
        <strain evidence="5">NIES-3785</strain>
        <strain evidence="4">NIES-3786</strain>
    </source>
</reference>
<organism evidence="5 6">
    <name type="scientific">Volvox reticuliferus</name>
    <dbReference type="NCBI Taxonomy" id="1737510"/>
    <lineage>
        <taxon>Eukaryota</taxon>
        <taxon>Viridiplantae</taxon>
        <taxon>Chlorophyta</taxon>
        <taxon>core chlorophytes</taxon>
        <taxon>Chlorophyceae</taxon>
        <taxon>CS clade</taxon>
        <taxon>Chlamydomonadales</taxon>
        <taxon>Volvocaceae</taxon>
        <taxon>Volvox</taxon>
    </lineage>
</organism>
<dbReference type="Gene3D" id="3.30.40.10">
    <property type="entry name" value="Zinc/RING finger domain, C3HC4 (zinc finger)"/>
    <property type="match status" value="1"/>
</dbReference>
<feature type="compositionally biased region" description="Low complexity" evidence="2">
    <location>
        <begin position="279"/>
        <end position="301"/>
    </location>
</feature>